<name>A0ABQ9LAJ6_HEVBR</name>
<organism evidence="1 2">
    <name type="scientific">Hevea brasiliensis</name>
    <name type="common">Para rubber tree</name>
    <name type="synonym">Siphonia brasiliensis</name>
    <dbReference type="NCBI Taxonomy" id="3981"/>
    <lineage>
        <taxon>Eukaryota</taxon>
        <taxon>Viridiplantae</taxon>
        <taxon>Streptophyta</taxon>
        <taxon>Embryophyta</taxon>
        <taxon>Tracheophyta</taxon>
        <taxon>Spermatophyta</taxon>
        <taxon>Magnoliopsida</taxon>
        <taxon>eudicotyledons</taxon>
        <taxon>Gunneridae</taxon>
        <taxon>Pentapetalae</taxon>
        <taxon>rosids</taxon>
        <taxon>fabids</taxon>
        <taxon>Malpighiales</taxon>
        <taxon>Euphorbiaceae</taxon>
        <taxon>Crotonoideae</taxon>
        <taxon>Micrandreae</taxon>
        <taxon>Hevea</taxon>
    </lineage>
</organism>
<proteinExistence type="predicted"/>
<gene>
    <name evidence="1" type="ORF">P3X46_023313</name>
</gene>
<protein>
    <submittedName>
        <fullName evidence="1">Uncharacterized protein</fullName>
    </submittedName>
</protein>
<dbReference type="EMBL" id="JARPOI010000013">
    <property type="protein sequence ID" value="KAJ9163670.1"/>
    <property type="molecule type" value="Genomic_DNA"/>
</dbReference>
<evidence type="ECO:0000313" key="2">
    <source>
        <dbReference type="Proteomes" id="UP001174677"/>
    </source>
</evidence>
<dbReference type="Proteomes" id="UP001174677">
    <property type="component" value="Chromosome 13"/>
</dbReference>
<accession>A0ABQ9LAJ6</accession>
<keyword evidence="2" id="KW-1185">Reference proteome</keyword>
<comment type="caution">
    <text evidence="1">The sequence shown here is derived from an EMBL/GenBank/DDBJ whole genome shotgun (WGS) entry which is preliminary data.</text>
</comment>
<evidence type="ECO:0000313" key="1">
    <source>
        <dbReference type="EMBL" id="KAJ9163670.1"/>
    </source>
</evidence>
<reference evidence="1" key="1">
    <citation type="journal article" date="2023" name="Plant Biotechnol. J.">
        <title>Chromosome-level wild Hevea brasiliensis genome provides new tools for genomic-assisted breeding and valuable loci to elevate rubber yield.</title>
        <authorList>
            <person name="Cheng H."/>
            <person name="Song X."/>
            <person name="Hu Y."/>
            <person name="Wu T."/>
            <person name="Yang Q."/>
            <person name="An Z."/>
            <person name="Feng S."/>
            <person name="Deng Z."/>
            <person name="Wu W."/>
            <person name="Zeng X."/>
            <person name="Tu M."/>
            <person name="Wang X."/>
            <person name="Huang H."/>
        </authorList>
    </citation>
    <scope>NUCLEOTIDE SEQUENCE</scope>
    <source>
        <strain evidence="1">MT/VB/25A 57/8</strain>
    </source>
</reference>
<sequence>MLGKAKAETLQDIIPWLIGSLTPEEQLVFMSLLRRVTKNTMFDEWLGEWWEGHDTAHVAPESNTLWTADPLEIISRYLSTDALEEQGDILCDKGIKLDCFGANIDMLGKCNLDDNAKVSKGNQNNEGSKSEKLVSEIENKTCNEVAGVTIKVDKPGQPFQSNPKSGHHEHLLTTSQDDLEAAIRRVSRDSSLDPEKKSYIIQNLLMRLILAFLLN</sequence>